<dbReference type="InterPro" id="IPR054822">
    <property type="entry name" value="DsrO-like"/>
</dbReference>
<gene>
    <name evidence="6" type="ORF">SAMN05421547_104294</name>
</gene>
<evidence type="ECO:0000256" key="4">
    <source>
        <dbReference type="ARBA" id="ARBA00023014"/>
    </source>
</evidence>
<feature type="domain" description="4Fe-4S ferredoxin-type" evidence="5">
    <location>
        <begin position="160"/>
        <end position="189"/>
    </location>
</feature>
<dbReference type="PROSITE" id="PS51379">
    <property type="entry name" value="4FE4S_FER_2"/>
    <property type="match status" value="3"/>
</dbReference>
<dbReference type="Gene3D" id="3.30.70.20">
    <property type="match status" value="2"/>
</dbReference>
<dbReference type="EMBL" id="FNPE01000004">
    <property type="protein sequence ID" value="SDY40126.1"/>
    <property type="molecule type" value="Genomic_DNA"/>
</dbReference>
<dbReference type="CDD" id="cd10551">
    <property type="entry name" value="PsrB"/>
    <property type="match status" value="1"/>
</dbReference>
<accession>A0A1H3JJN1</accession>
<dbReference type="GeneID" id="94691874"/>
<evidence type="ECO:0000256" key="3">
    <source>
        <dbReference type="ARBA" id="ARBA00023004"/>
    </source>
</evidence>
<dbReference type="SUPFAM" id="SSF54862">
    <property type="entry name" value="4Fe-4S ferredoxins"/>
    <property type="match status" value="1"/>
</dbReference>
<evidence type="ECO:0000313" key="7">
    <source>
        <dbReference type="Proteomes" id="UP000183417"/>
    </source>
</evidence>
<dbReference type="RefSeq" id="WP_016446234.1">
    <property type="nucleotide sequence ID" value="NZ_CP141274.1"/>
</dbReference>
<evidence type="ECO:0000256" key="1">
    <source>
        <dbReference type="ARBA" id="ARBA00022485"/>
    </source>
</evidence>
<evidence type="ECO:0000259" key="5">
    <source>
        <dbReference type="PROSITE" id="PS51379"/>
    </source>
</evidence>
<dbReference type="GO" id="GO:0046872">
    <property type="term" value="F:metal ion binding"/>
    <property type="evidence" value="ECO:0007669"/>
    <property type="project" value="UniProtKB-KW"/>
</dbReference>
<dbReference type="PROSITE" id="PS00198">
    <property type="entry name" value="4FE4S_FER_1"/>
    <property type="match status" value="1"/>
</dbReference>
<sequence length="281" mass="30058">MPKTSRAGSGCNDCSCKPSTQDIPAPTLSHAQPAAGKRGFLQDLLAAAMAAVALPVAAAAPGTPGFQPPRRPGEAGRRYGMLVDLRRCIGCQACTVSCSMENLPPLGQFRTTVLQYEVQHAGNEDLPPAMLNLPRLCNHCDNPPCVPVCPVQATFQRSDGIVLVDNERCVGCGYCVQACPYDARFINHETQTADKCTFCEHRLEAGLLPACVESCVGGARVIGDLNDEGSEIRQRMREHAKDLKVLKPAMGTDPHVYYLGLPDAFVDGVDGQASVRLVTSH</sequence>
<dbReference type="PANTHER" id="PTHR43177">
    <property type="entry name" value="PROTEIN NRFC"/>
    <property type="match status" value="1"/>
</dbReference>
<dbReference type="AlphaFoldDB" id="A0A1H3JJN1"/>
<keyword evidence="2" id="KW-0479">Metal-binding</keyword>
<keyword evidence="4" id="KW-0411">Iron-sulfur</keyword>
<dbReference type="InterPro" id="IPR050954">
    <property type="entry name" value="ET_IronSulfur_Cluster-Binding"/>
</dbReference>
<evidence type="ECO:0000256" key="2">
    <source>
        <dbReference type="ARBA" id="ARBA00022723"/>
    </source>
</evidence>
<organism evidence="6 7">
    <name type="scientific">Delftia lacustris</name>
    <dbReference type="NCBI Taxonomy" id="558537"/>
    <lineage>
        <taxon>Bacteria</taxon>
        <taxon>Pseudomonadati</taxon>
        <taxon>Pseudomonadota</taxon>
        <taxon>Betaproteobacteria</taxon>
        <taxon>Burkholderiales</taxon>
        <taxon>Comamonadaceae</taxon>
        <taxon>Delftia</taxon>
    </lineage>
</organism>
<keyword evidence="3" id="KW-0408">Iron</keyword>
<reference evidence="6 7" key="1">
    <citation type="submission" date="2016-10" db="EMBL/GenBank/DDBJ databases">
        <authorList>
            <person name="de Groot N.N."/>
        </authorList>
    </citation>
    <scope>NUCLEOTIDE SEQUENCE [LARGE SCALE GENOMIC DNA]</scope>
    <source>
        <strain evidence="6 7">LMG 24775</strain>
    </source>
</reference>
<evidence type="ECO:0000313" key="6">
    <source>
        <dbReference type="EMBL" id="SDY40126.1"/>
    </source>
</evidence>
<dbReference type="PANTHER" id="PTHR43177:SF9">
    <property type="entry name" value="PROTEIN NRFC"/>
    <property type="match status" value="1"/>
</dbReference>
<dbReference type="Proteomes" id="UP000183417">
    <property type="component" value="Unassembled WGS sequence"/>
</dbReference>
<feature type="domain" description="4Fe-4S ferredoxin-type" evidence="5">
    <location>
        <begin position="79"/>
        <end position="108"/>
    </location>
</feature>
<feature type="domain" description="4Fe-4S ferredoxin-type" evidence="5">
    <location>
        <begin position="127"/>
        <end position="159"/>
    </location>
</feature>
<keyword evidence="1" id="KW-0004">4Fe-4S</keyword>
<proteinExistence type="predicted"/>
<dbReference type="Pfam" id="PF13247">
    <property type="entry name" value="Fer4_11"/>
    <property type="match status" value="1"/>
</dbReference>
<dbReference type="InterPro" id="IPR017900">
    <property type="entry name" value="4Fe4S_Fe_S_CS"/>
</dbReference>
<protein>
    <submittedName>
        <fullName evidence="6">Tetrathionate reductase beta subunit</fullName>
    </submittedName>
</protein>
<name>A0A1H3JJN1_9BURK</name>
<dbReference type="GO" id="GO:0051539">
    <property type="term" value="F:4 iron, 4 sulfur cluster binding"/>
    <property type="evidence" value="ECO:0007669"/>
    <property type="project" value="UniProtKB-KW"/>
</dbReference>
<dbReference type="InterPro" id="IPR017896">
    <property type="entry name" value="4Fe4S_Fe-S-bd"/>
</dbReference>
<dbReference type="NCBIfam" id="NF045797">
    <property type="entry name" value="DsrO"/>
    <property type="match status" value="1"/>
</dbReference>